<gene>
    <name evidence="1" type="ORF">HaLaN_02104</name>
</gene>
<dbReference type="AlphaFoldDB" id="A0A699YMM1"/>
<organism evidence="1 2">
    <name type="scientific">Haematococcus lacustris</name>
    <name type="common">Green alga</name>
    <name type="synonym">Haematococcus pluvialis</name>
    <dbReference type="NCBI Taxonomy" id="44745"/>
    <lineage>
        <taxon>Eukaryota</taxon>
        <taxon>Viridiplantae</taxon>
        <taxon>Chlorophyta</taxon>
        <taxon>core chlorophytes</taxon>
        <taxon>Chlorophyceae</taxon>
        <taxon>CS clade</taxon>
        <taxon>Chlamydomonadales</taxon>
        <taxon>Haematococcaceae</taxon>
        <taxon>Haematococcus</taxon>
    </lineage>
</organism>
<dbReference type="Proteomes" id="UP000485058">
    <property type="component" value="Unassembled WGS sequence"/>
</dbReference>
<keyword evidence="2" id="KW-1185">Reference proteome</keyword>
<accession>A0A699YMM1</accession>
<proteinExistence type="predicted"/>
<name>A0A699YMM1_HAELA</name>
<comment type="caution">
    <text evidence="1">The sequence shown here is derived from an EMBL/GenBank/DDBJ whole genome shotgun (WGS) entry which is preliminary data.</text>
</comment>
<protein>
    <submittedName>
        <fullName evidence="1">Uncharacterized protein</fullName>
    </submittedName>
</protein>
<evidence type="ECO:0000313" key="1">
    <source>
        <dbReference type="EMBL" id="GFH07319.1"/>
    </source>
</evidence>
<reference evidence="1 2" key="1">
    <citation type="submission" date="2020-02" db="EMBL/GenBank/DDBJ databases">
        <title>Draft genome sequence of Haematococcus lacustris strain NIES-144.</title>
        <authorList>
            <person name="Morimoto D."/>
            <person name="Nakagawa S."/>
            <person name="Yoshida T."/>
            <person name="Sawayama S."/>
        </authorList>
    </citation>
    <scope>NUCLEOTIDE SEQUENCE [LARGE SCALE GENOMIC DNA]</scope>
    <source>
        <strain evidence="1 2">NIES-144</strain>
    </source>
</reference>
<dbReference type="EMBL" id="BLLF01000087">
    <property type="protein sequence ID" value="GFH07319.1"/>
    <property type="molecule type" value="Genomic_DNA"/>
</dbReference>
<evidence type="ECO:0000313" key="2">
    <source>
        <dbReference type="Proteomes" id="UP000485058"/>
    </source>
</evidence>
<sequence length="80" mass="8891">MGWTHPYELTGVVGDGAAEDSQNQCNTHTRQCALLREQEQQELRCTGESSWWTLQGHGKAVISIVNIDCRLDVFNCLSGP</sequence>